<dbReference type="EMBL" id="CP042435">
    <property type="protein sequence ID" value="QEC66047.1"/>
    <property type="molecule type" value="Genomic_DNA"/>
</dbReference>
<evidence type="ECO:0008006" key="5">
    <source>
        <dbReference type="Google" id="ProtNLM"/>
    </source>
</evidence>
<name>A0A5B8V3E9_9BACT</name>
<reference evidence="3 4" key="1">
    <citation type="journal article" date="2016" name="Int. J. Syst. Evol. Microbiol.">
        <title>Panacibacter ginsenosidivorans gen. nov., sp. nov., with ginsenoside converting activity isolated from soil of a ginseng field.</title>
        <authorList>
            <person name="Siddiqi M.Z."/>
            <person name="Muhammad Shafi S."/>
            <person name="Choi K.D."/>
            <person name="Im W.T."/>
        </authorList>
    </citation>
    <scope>NUCLEOTIDE SEQUENCE [LARGE SCALE GENOMIC DNA]</scope>
    <source>
        <strain evidence="3 4">Gsoil1550</strain>
    </source>
</reference>
<feature type="compositionally biased region" description="Polar residues" evidence="1">
    <location>
        <begin position="413"/>
        <end position="446"/>
    </location>
</feature>
<dbReference type="AlphaFoldDB" id="A0A5B8V3E9"/>
<gene>
    <name evidence="3" type="ORF">FRZ67_01525</name>
</gene>
<keyword evidence="2" id="KW-0732">Signal</keyword>
<keyword evidence="4" id="KW-1185">Reference proteome</keyword>
<feature type="chain" id="PRO_5023075270" description="BcpO-related WXXGXW repeat protein" evidence="2">
    <location>
        <begin position="30"/>
        <end position="474"/>
    </location>
</feature>
<feature type="compositionally biased region" description="Low complexity" evidence="1">
    <location>
        <begin position="376"/>
        <end position="410"/>
    </location>
</feature>
<dbReference type="OrthoDB" id="5485224at2"/>
<dbReference type="PROSITE" id="PS51257">
    <property type="entry name" value="PROKAR_LIPOPROTEIN"/>
    <property type="match status" value="1"/>
</dbReference>
<dbReference type="Pfam" id="PF20245">
    <property type="entry name" value="DUF6600"/>
    <property type="match status" value="1"/>
</dbReference>
<evidence type="ECO:0000256" key="1">
    <source>
        <dbReference type="SAM" id="MobiDB-lite"/>
    </source>
</evidence>
<dbReference type="InterPro" id="IPR046535">
    <property type="entry name" value="DUF6600"/>
</dbReference>
<feature type="compositionally biased region" description="Basic and acidic residues" evidence="1">
    <location>
        <begin position="313"/>
        <end position="362"/>
    </location>
</feature>
<dbReference type="KEGG" id="pgin:FRZ67_01525"/>
<protein>
    <recommendedName>
        <fullName evidence="5">BcpO-related WXXGXW repeat protein</fullName>
    </recommendedName>
</protein>
<dbReference type="Proteomes" id="UP000321533">
    <property type="component" value="Chromosome"/>
</dbReference>
<feature type="region of interest" description="Disordered" evidence="1">
    <location>
        <begin position="273"/>
        <end position="474"/>
    </location>
</feature>
<sequence>MKAKFNNSLFTVLSMTVLMSCSTSRSATAQYPDDNDRYDNYQDDDSYNDDDNDYYDEPSESDVNINVFVNELSPYGHWINSPSYGQVWIPYETGFTPYYTRGHWVYSNYGWTWASDYRWGWAPFHYGRWANDPFYGWMWVPGYQWGPAWVGWRTGGDYYGWAPLAPGINISIGFGFGNYMPANNWCFVPRRYIGYNNFNRYAVNRSRNVTIIRNTTIINNTNIYRNTRYVTGPSRMEVERYTGRRVNELRVSNSARPGATRITNNNTVNIYRPQVNRNPAIRNDNRNSRIDANGNGLPSHNNNTPNQNPRVIRTPERRTDNNNNNDNRKPDPRDRVNDNRNNNHVDINRDMTNDINRNRDNNSNRNNNQRRDNDITTRPPQQNDNRYPDNRNYNNRNNDQQNRQNNQRPPSDFNRNQQPQNRSLDQNRNNGQRPDYNNNRSNGHSWQPSQQQPQRNAPARPAPPQQRDSRRRPA</sequence>
<accession>A0A5B8V3E9</accession>
<feature type="compositionally biased region" description="Acidic residues" evidence="1">
    <location>
        <begin position="41"/>
        <end position="52"/>
    </location>
</feature>
<feature type="compositionally biased region" description="Polar residues" evidence="1">
    <location>
        <begin position="296"/>
        <end position="309"/>
    </location>
</feature>
<proteinExistence type="predicted"/>
<feature type="region of interest" description="Disordered" evidence="1">
    <location>
        <begin position="27"/>
        <end position="52"/>
    </location>
</feature>
<feature type="signal peptide" evidence="2">
    <location>
        <begin position="1"/>
        <end position="29"/>
    </location>
</feature>
<evidence type="ECO:0000313" key="4">
    <source>
        <dbReference type="Proteomes" id="UP000321533"/>
    </source>
</evidence>
<organism evidence="3 4">
    <name type="scientific">Panacibacter ginsenosidivorans</name>
    <dbReference type="NCBI Taxonomy" id="1813871"/>
    <lineage>
        <taxon>Bacteria</taxon>
        <taxon>Pseudomonadati</taxon>
        <taxon>Bacteroidota</taxon>
        <taxon>Chitinophagia</taxon>
        <taxon>Chitinophagales</taxon>
        <taxon>Chitinophagaceae</taxon>
        <taxon>Panacibacter</taxon>
    </lineage>
</organism>
<evidence type="ECO:0000313" key="3">
    <source>
        <dbReference type="EMBL" id="QEC66047.1"/>
    </source>
</evidence>
<dbReference type="RefSeq" id="WP_147187847.1">
    <property type="nucleotide sequence ID" value="NZ_CP042435.1"/>
</dbReference>
<feature type="compositionally biased region" description="Low complexity" evidence="1">
    <location>
        <begin position="447"/>
        <end position="459"/>
    </location>
</feature>
<evidence type="ECO:0000256" key="2">
    <source>
        <dbReference type="SAM" id="SignalP"/>
    </source>
</evidence>